<evidence type="ECO:0000256" key="2">
    <source>
        <dbReference type="ARBA" id="ARBA00022642"/>
    </source>
</evidence>
<dbReference type="AlphaFoldDB" id="W4UU20"/>
<sequence>MEFMRISGIFAFMKKLVIVGCGQLAGIVSDAIVSGILPDYDLVGVYSRTTAKAERLAGKMDQHGKVCKVCTSMEELLALKPDYLVEAASPAAMKEFALPALKNGTSVVTLSIGALADEKFREEVISTAKANNTRVHIVSGATGGFDVLRTAFLMGNATATFFNEKSPYALRGTPVYENSLLTEKKVVFTGNAKEAIDLFPTRVNVAVAASLASVGPEKMQFAMQSTPGFVGDTQRVEIKNDQVHAVVDVYSATPAIAGWSVVNTLLNITSPLVF</sequence>
<dbReference type="UniPathway" id="UPA00253">
    <property type="reaction ID" value="UER00456"/>
</dbReference>
<comment type="catalytic activity">
    <reaction evidence="6">
        <text>L-aspartate + NADP(+) + H2O = oxaloacetate + NH4(+) + NADPH + H(+)</text>
        <dbReference type="Rhea" id="RHEA:11784"/>
        <dbReference type="ChEBI" id="CHEBI:15377"/>
        <dbReference type="ChEBI" id="CHEBI:15378"/>
        <dbReference type="ChEBI" id="CHEBI:16452"/>
        <dbReference type="ChEBI" id="CHEBI:28938"/>
        <dbReference type="ChEBI" id="CHEBI:29991"/>
        <dbReference type="ChEBI" id="CHEBI:57783"/>
        <dbReference type="ChEBI" id="CHEBI:58349"/>
        <dbReference type="EC" id="1.4.1.21"/>
    </reaction>
</comment>
<dbReference type="GO" id="GO:0009435">
    <property type="term" value="P:NAD+ biosynthetic process"/>
    <property type="evidence" value="ECO:0007669"/>
    <property type="project" value="UniProtKB-UniRule"/>
</dbReference>
<evidence type="ECO:0000259" key="7">
    <source>
        <dbReference type="Pfam" id="PF01958"/>
    </source>
</evidence>
<keyword evidence="3 6" id="KW-0521">NADP</keyword>
<accession>W4UU20</accession>
<name>W4UU20_9BACE</name>
<dbReference type="GO" id="GO:0050661">
    <property type="term" value="F:NADP binding"/>
    <property type="evidence" value="ECO:0007669"/>
    <property type="project" value="UniProtKB-UniRule"/>
</dbReference>
<feature type="domain" description="Aspartate dehydrogenase" evidence="7">
    <location>
        <begin position="181"/>
        <end position="251"/>
    </location>
</feature>
<organism evidence="9 10">
    <name type="scientific">Bacteroides reticulotermitis JCM 10512</name>
    <dbReference type="NCBI Taxonomy" id="1445607"/>
    <lineage>
        <taxon>Bacteria</taxon>
        <taxon>Pseudomonadati</taxon>
        <taxon>Bacteroidota</taxon>
        <taxon>Bacteroidia</taxon>
        <taxon>Bacteroidales</taxon>
        <taxon>Bacteroidaceae</taxon>
        <taxon>Bacteroides</taxon>
    </lineage>
</organism>
<dbReference type="GO" id="GO:0016639">
    <property type="term" value="F:oxidoreductase activity, acting on the CH-NH2 group of donors, NAD or NADP as acceptor"/>
    <property type="evidence" value="ECO:0007669"/>
    <property type="project" value="UniProtKB-UniRule"/>
</dbReference>
<keyword evidence="2 6" id="KW-0662">Pyridine nucleotide biosynthesis</keyword>
<keyword evidence="5 6" id="KW-0520">NAD</keyword>
<comment type="catalytic activity">
    <reaction evidence="6">
        <text>L-aspartate + NAD(+) + H2O = oxaloacetate + NH4(+) + NADH + H(+)</text>
        <dbReference type="Rhea" id="RHEA:11788"/>
        <dbReference type="ChEBI" id="CHEBI:15377"/>
        <dbReference type="ChEBI" id="CHEBI:15378"/>
        <dbReference type="ChEBI" id="CHEBI:16452"/>
        <dbReference type="ChEBI" id="CHEBI:28938"/>
        <dbReference type="ChEBI" id="CHEBI:29991"/>
        <dbReference type="ChEBI" id="CHEBI:57540"/>
        <dbReference type="ChEBI" id="CHEBI:57945"/>
        <dbReference type="EC" id="1.4.1.21"/>
    </reaction>
</comment>
<comment type="similarity">
    <text evidence="1 6">Belongs to the L-aspartate dehydrogenase family.</text>
</comment>
<evidence type="ECO:0000256" key="6">
    <source>
        <dbReference type="HAMAP-Rule" id="MF_01265"/>
    </source>
</evidence>
<comment type="pathway">
    <text evidence="6">Cofactor biosynthesis; NAD(+) biosynthesis; iminoaspartate from L-aspartate (dehydrogenase route): step 1/1.</text>
</comment>
<dbReference type="EC" id="1.4.1.21" evidence="6"/>
<evidence type="ECO:0000313" key="9">
    <source>
        <dbReference type="EMBL" id="GAE84745.1"/>
    </source>
</evidence>
<comment type="miscellaneous">
    <text evidence="6">The iminoaspartate product is unstable in aqueous solution and can decompose to oxaloacetate and ammonia.</text>
</comment>
<dbReference type="Proteomes" id="UP000019131">
    <property type="component" value="Unassembled WGS sequence"/>
</dbReference>
<dbReference type="Gene3D" id="3.40.50.720">
    <property type="entry name" value="NAD(P)-binding Rossmann-like Domain"/>
    <property type="match status" value="1"/>
</dbReference>
<comment type="caution">
    <text evidence="9">The sequence shown here is derived from an EMBL/GenBank/DDBJ whole genome shotgun (WGS) entry which is preliminary data.</text>
</comment>
<dbReference type="GO" id="GO:0033735">
    <property type="term" value="F:aspartate dehydrogenase [NAD(P)+] activity"/>
    <property type="evidence" value="ECO:0007669"/>
    <property type="project" value="UniProtKB-EC"/>
</dbReference>
<gene>
    <name evidence="6" type="primary">nadX</name>
    <name evidence="9" type="ORF">JCM10512_3108</name>
</gene>
<feature type="binding site" evidence="6">
    <location>
        <position position="204"/>
    </location>
    <ligand>
        <name>NAD(+)</name>
        <dbReference type="ChEBI" id="CHEBI:57540"/>
    </ligand>
</feature>
<keyword evidence="10" id="KW-1185">Reference proteome</keyword>
<evidence type="ECO:0000256" key="3">
    <source>
        <dbReference type="ARBA" id="ARBA00022857"/>
    </source>
</evidence>
<proteinExistence type="inferred from homology"/>
<dbReference type="Pfam" id="PF01958">
    <property type="entry name" value="Asp_DH_C"/>
    <property type="match status" value="1"/>
</dbReference>
<evidence type="ECO:0000313" key="10">
    <source>
        <dbReference type="Proteomes" id="UP000019131"/>
    </source>
</evidence>
<protein>
    <recommendedName>
        <fullName evidence="6">L-aspartate dehydrogenase</fullName>
        <ecNumber evidence="6">1.4.1.21</ecNumber>
    </recommendedName>
</protein>
<evidence type="ECO:0000256" key="5">
    <source>
        <dbReference type="ARBA" id="ARBA00023027"/>
    </source>
</evidence>
<dbReference type="PANTHER" id="PTHR31873">
    <property type="entry name" value="L-ASPARTATE DEHYDROGENASE-RELATED"/>
    <property type="match status" value="1"/>
</dbReference>
<dbReference type="InterPro" id="IPR005106">
    <property type="entry name" value="Asp/hSer_DH_NAD-bd"/>
</dbReference>
<dbReference type="InterPro" id="IPR036291">
    <property type="entry name" value="NAD(P)-bd_dom_sf"/>
</dbReference>
<reference evidence="9 10" key="1">
    <citation type="journal article" date="2014" name="Genome Announc.">
        <title>Draft Genome Sequence of Bacteroides reticulotermitis Strain JCM 10512T, Isolated from the Gut of a Termite.</title>
        <authorList>
            <person name="Yuki M."/>
            <person name="Oshima K."/>
            <person name="Suda W."/>
            <person name="Sakamoto M."/>
            <person name="Iida T."/>
            <person name="Hattori M."/>
            <person name="Ohkuma M."/>
        </authorList>
    </citation>
    <scope>NUCLEOTIDE SEQUENCE [LARGE SCALE GENOMIC DNA]</scope>
    <source>
        <strain evidence="9 10">JCM 10512</strain>
    </source>
</reference>
<dbReference type="InterPro" id="IPR002811">
    <property type="entry name" value="Asp_DH"/>
</dbReference>
<feature type="domain" description="Aspartate/homoserine dehydrogenase NAD-binding" evidence="8">
    <location>
        <begin position="20"/>
        <end position="136"/>
    </location>
</feature>
<dbReference type="HAMAP" id="MF_01265">
    <property type="entry name" value="NadX"/>
    <property type="match status" value="1"/>
</dbReference>
<dbReference type="SUPFAM" id="SSF51735">
    <property type="entry name" value="NAD(P)-binding Rossmann-fold domains"/>
    <property type="match status" value="1"/>
</dbReference>
<comment type="caution">
    <text evidence="6">Lacks conserved residue(s) required for the propagation of feature annotation.</text>
</comment>
<dbReference type="InterPro" id="IPR020626">
    <property type="entry name" value="Asp_DH_prok"/>
</dbReference>
<dbReference type="SUPFAM" id="SSF55347">
    <property type="entry name" value="Glyceraldehyde-3-phosphate dehydrogenase-like, C-terminal domain"/>
    <property type="match status" value="1"/>
</dbReference>
<dbReference type="PANTHER" id="PTHR31873:SF6">
    <property type="entry name" value="ASPARTATE DEHYDROGENASE DOMAIN-CONTAINING PROTEIN"/>
    <property type="match status" value="1"/>
</dbReference>
<feature type="binding site" evidence="6">
    <location>
        <position position="141"/>
    </location>
    <ligand>
        <name>NAD(+)</name>
        <dbReference type="ChEBI" id="CHEBI:57540"/>
    </ligand>
</feature>
<dbReference type="EMBL" id="BAIV01000019">
    <property type="protein sequence ID" value="GAE84745.1"/>
    <property type="molecule type" value="Genomic_DNA"/>
</dbReference>
<evidence type="ECO:0000256" key="1">
    <source>
        <dbReference type="ARBA" id="ARBA00008331"/>
    </source>
</evidence>
<evidence type="ECO:0000256" key="4">
    <source>
        <dbReference type="ARBA" id="ARBA00023002"/>
    </source>
</evidence>
<dbReference type="GO" id="GO:0051287">
    <property type="term" value="F:NAD binding"/>
    <property type="evidence" value="ECO:0007669"/>
    <property type="project" value="UniProtKB-UniRule"/>
</dbReference>
<keyword evidence="4 6" id="KW-0560">Oxidoreductase</keyword>
<dbReference type="Pfam" id="PF03447">
    <property type="entry name" value="NAD_binding_3"/>
    <property type="match status" value="1"/>
</dbReference>
<dbReference type="Gene3D" id="3.30.360.10">
    <property type="entry name" value="Dihydrodipicolinate Reductase, domain 2"/>
    <property type="match status" value="1"/>
</dbReference>
<comment type="function">
    <text evidence="6">Specifically catalyzes the NAD or NADP-dependent dehydrogenation of L-aspartate to iminoaspartate.</text>
</comment>
<evidence type="ECO:0000259" key="8">
    <source>
        <dbReference type="Pfam" id="PF03447"/>
    </source>
</evidence>
<dbReference type="STRING" id="1445607.JCM10512_3108"/>